<keyword evidence="4" id="KW-1185">Reference proteome</keyword>
<evidence type="ECO:0000313" key="4">
    <source>
        <dbReference type="Proteomes" id="UP000290280"/>
    </source>
</evidence>
<reference evidence="3 4" key="1">
    <citation type="submission" date="2018-12" db="EMBL/GenBank/DDBJ databases">
        <authorList>
            <person name="Kong L."/>
            <person name="Ding Y."/>
            <person name="Wu Q."/>
        </authorList>
    </citation>
    <scope>NUCLEOTIDE SEQUENCE [LARGE SCALE GENOMIC DNA]</scope>
</reference>
<evidence type="ECO:0000256" key="1">
    <source>
        <dbReference type="ARBA" id="ARBA00004328"/>
    </source>
</evidence>
<dbReference type="GO" id="GO:0051701">
    <property type="term" value="P:biological process involved in interaction with host"/>
    <property type="evidence" value="ECO:0007669"/>
    <property type="project" value="UniProtKB-ARBA"/>
</dbReference>
<evidence type="ECO:0000313" key="3">
    <source>
        <dbReference type="EMBL" id="AZU99834.1"/>
    </source>
</evidence>
<protein>
    <submittedName>
        <fullName evidence="3">Pre-neck appendage protein</fullName>
    </submittedName>
</protein>
<accession>A0A3T0IJA6</accession>
<dbReference type="Proteomes" id="UP000290280">
    <property type="component" value="Segment"/>
</dbReference>
<evidence type="ECO:0000256" key="2">
    <source>
        <dbReference type="ARBA" id="ARBA00022844"/>
    </source>
</evidence>
<dbReference type="GO" id="GO:0044423">
    <property type="term" value="C:virion component"/>
    <property type="evidence" value="ECO:0007669"/>
    <property type="project" value="UniProtKB-KW"/>
</dbReference>
<dbReference type="SUPFAM" id="SSF51126">
    <property type="entry name" value="Pectin lyase-like"/>
    <property type="match status" value="1"/>
</dbReference>
<comment type="subcellular location">
    <subcellularLocation>
        <location evidence="1">Virion</location>
    </subcellularLocation>
</comment>
<keyword evidence="2" id="KW-0946">Virion</keyword>
<organism evidence="3 4">
    <name type="scientific">Bacillus phage DK3</name>
    <dbReference type="NCBI Taxonomy" id="2500810"/>
    <lineage>
        <taxon>Viruses</taxon>
        <taxon>Duplodnaviria</taxon>
        <taxon>Heunggongvirae</taxon>
        <taxon>Uroviricota</taxon>
        <taxon>Caudoviricetes</taxon>
        <taxon>Salasmaviridae</taxon>
        <taxon>Northropvirinae</taxon>
        <taxon>Hemphillvirus</taxon>
        <taxon>Hemphillvirus DK3</taxon>
    </lineage>
</organism>
<dbReference type="InterPro" id="IPR011050">
    <property type="entry name" value="Pectin_lyase_fold/virulence"/>
</dbReference>
<dbReference type="EMBL" id="MK284528">
    <property type="protein sequence ID" value="AZU99834.1"/>
    <property type="molecule type" value="Genomic_DNA"/>
</dbReference>
<gene>
    <name evidence="3" type="ORF">DK3_000036</name>
</gene>
<dbReference type="InterPro" id="IPR012334">
    <property type="entry name" value="Pectin_lyas_fold"/>
</dbReference>
<dbReference type="Gene3D" id="2.160.20.10">
    <property type="entry name" value="Single-stranded right-handed beta-helix, Pectin lyase-like"/>
    <property type="match status" value="1"/>
</dbReference>
<proteinExistence type="predicted"/>
<name>A0A3T0IJA6_9CAUD</name>
<dbReference type="GO" id="GO:0019058">
    <property type="term" value="P:viral life cycle"/>
    <property type="evidence" value="ECO:0007669"/>
    <property type="project" value="UniProtKB-ARBA"/>
</dbReference>
<sequence>MSNVKKVGILPTDPYRRYLPSAFDESMNIYEQIITCIEYVNNLGISFNELVDWLDKVVLQQNEKLKEQDQKIDKLRDEWHIFEDYIVNILLKEKVVEILKEWLADGTLAEIINKDVFDMKADTEWVKSEFTKRGVHYKDFGAKLDGITDDSDAIIAAHNYANEHNYPVIVKNEKFVLNKNVTVKTSTDLTGSILTTTYVDPATIEYERTFNLFNIEGADLIDLSTRAINPEFIKGATRIPSLKNQPSGALIIKTEQTDIIRDNGGVQSNIMKAECNIMMKNQYGDLAYPLTKNYVDALKFQVFLRPFEHQLEFKFPKVEVKGRIYGIAKVHRNNTSFSGLLMEEINPSATISSIYTLFEYEDCADMEATNISCPIIGREVKTGENGLGYFLLMTRSAKFRGSNLQQISGWSGINGNWMRDISVVDSNMLVVGGHANVYDLTVDRSVIQKNIIAHGGGVIQLLNSQVIGSASPPNNLSGTGAVQTRWDYDGEFEGEIIVENVVLHNASYVVEYSPSTYNCGRTIVLPKTTIRNVHMRNLLKKKGAGVWFRGYRGEYAGNYPQVTIDSLSWDFVGTYTTRFVEFESDVANSLATNKDFKFYFRNIHPPRLSYGDVFNPITAFIHVPKVTNNDTVVYYDIQNCTVNMGLGSTANLDVTIDNSDFYAVNLLAPESVTTNGQPAFINVKNSTVHRGVTNFNVGANTYNRVRLTIASSIFKRLRKTDGSYDPQIGFPIEDFVSYTADNIADARAEIRGDNSARLFGYIDETIWKIKKDPLRIFV</sequence>